<evidence type="ECO:0000256" key="4">
    <source>
        <dbReference type="HAMAP-Rule" id="MF_00724"/>
    </source>
</evidence>
<evidence type="ECO:0000313" key="6">
    <source>
        <dbReference type="EMBL" id="MDH8676636.1"/>
    </source>
</evidence>
<dbReference type="PRINTS" id="PR01006">
    <property type="entry name" value="FLGHOOKFLIE"/>
</dbReference>
<sequence>MKIDQLQNSILVKDKKLIDINNTLQDESVNFSELLAQSLQKVSDDQLYSEKMDSLFSIGAIDNVSDVTIAAMKADLSINLAVEVTNKVLAAYSEIMRLQL</sequence>
<comment type="similarity">
    <text evidence="2 4">Belongs to the FliE family.</text>
</comment>
<keyword evidence="3 4" id="KW-0975">Bacterial flagellum</keyword>
<accession>A0ABT6N8A2</accession>
<keyword evidence="6" id="KW-0966">Cell projection</keyword>
<reference evidence="6 7" key="1">
    <citation type="submission" date="2023-04" db="EMBL/GenBank/DDBJ databases">
        <title>Fusibacter bizertensis strain WBS, isolated from littoral bottom sediments of the Arctic seas - biochemical and genomic analysis.</title>
        <authorList>
            <person name="Brioukhanov A.L."/>
        </authorList>
    </citation>
    <scope>NUCLEOTIDE SEQUENCE [LARGE SCALE GENOMIC DNA]</scope>
    <source>
        <strain evidence="6 7">WBS</strain>
    </source>
</reference>
<keyword evidence="6" id="KW-0282">Flagellum</keyword>
<dbReference type="PANTHER" id="PTHR34653:SF1">
    <property type="entry name" value="FLAGELLAR HOOK-BASAL BODY COMPLEX PROTEIN FLIE"/>
    <property type="match status" value="1"/>
</dbReference>
<dbReference type="EMBL" id="JARYZI010000001">
    <property type="protein sequence ID" value="MDH8676636.1"/>
    <property type="molecule type" value="Genomic_DNA"/>
</dbReference>
<gene>
    <name evidence="4 6" type="primary">fliE</name>
    <name evidence="6" type="ORF">QE109_00685</name>
</gene>
<dbReference type="NCBIfam" id="TIGR00205">
    <property type="entry name" value="fliE"/>
    <property type="match status" value="1"/>
</dbReference>
<evidence type="ECO:0000256" key="3">
    <source>
        <dbReference type="ARBA" id="ARBA00023143"/>
    </source>
</evidence>
<evidence type="ECO:0000256" key="5">
    <source>
        <dbReference type="NCBIfam" id="TIGR00205"/>
    </source>
</evidence>
<keyword evidence="6" id="KW-0969">Cilium</keyword>
<name>A0ABT6N8A2_9FIRM</name>
<dbReference type="RefSeq" id="WP_281092434.1">
    <property type="nucleotide sequence ID" value="NZ_JARYZI010000001.1"/>
</dbReference>
<dbReference type="InterPro" id="IPR001624">
    <property type="entry name" value="FliE"/>
</dbReference>
<evidence type="ECO:0000256" key="2">
    <source>
        <dbReference type="ARBA" id="ARBA00009272"/>
    </source>
</evidence>
<comment type="subcellular location">
    <subcellularLocation>
        <location evidence="1 4">Bacterial flagellum basal body</location>
    </subcellularLocation>
</comment>
<dbReference type="PANTHER" id="PTHR34653">
    <property type="match status" value="1"/>
</dbReference>
<comment type="caution">
    <text evidence="6">The sequence shown here is derived from an EMBL/GenBank/DDBJ whole genome shotgun (WGS) entry which is preliminary data.</text>
</comment>
<keyword evidence="7" id="KW-1185">Reference proteome</keyword>
<organism evidence="6 7">
    <name type="scientific">Fusibacter bizertensis</name>
    <dbReference type="NCBI Taxonomy" id="1488331"/>
    <lineage>
        <taxon>Bacteria</taxon>
        <taxon>Bacillati</taxon>
        <taxon>Bacillota</taxon>
        <taxon>Clostridia</taxon>
        <taxon>Eubacteriales</taxon>
        <taxon>Eubacteriales Family XII. Incertae Sedis</taxon>
        <taxon>Fusibacter</taxon>
    </lineage>
</organism>
<evidence type="ECO:0000313" key="7">
    <source>
        <dbReference type="Proteomes" id="UP001158045"/>
    </source>
</evidence>
<dbReference type="Proteomes" id="UP001158045">
    <property type="component" value="Unassembled WGS sequence"/>
</dbReference>
<protein>
    <recommendedName>
        <fullName evidence="4 5">Flagellar hook-basal body complex protein FliE</fullName>
    </recommendedName>
</protein>
<dbReference type="Pfam" id="PF02049">
    <property type="entry name" value="FliE"/>
    <property type="match status" value="1"/>
</dbReference>
<proteinExistence type="inferred from homology"/>
<evidence type="ECO:0000256" key="1">
    <source>
        <dbReference type="ARBA" id="ARBA00004117"/>
    </source>
</evidence>
<dbReference type="HAMAP" id="MF_00724">
    <property type="entry name" value="FliE"/>
    <property type="match status" value="1"/>
</dbReference>